<name>S0G510_9BACT</name>
<dbReference type="Pfam" id="PF01850">
    <property type="entry name" value="PIN"/>
    <property type="match status" value="1"/>
</dbReference>
<dbReference type="Gene3D" id="3.40.50.1010">
    <property type="entry name" value="5'-nuclease"/>
    <property type="match status" value="1"/>
</dbReference>
<dbReference type="EMBL" id="APJX01000004">
    <property type="protein sequence ID" value="EMS79537.1"/>
    <property type="molecule type" value="Genomic_DNA"/>
</dbReference>
<gene>
    <name evidence="2" type="ORF">Dpo_4c00840</name>
</gene>
<reference evidence="2 3" key="1">
    <citation type="journal article" date="2013" name="Genome Announc.">
        <title>Draft Genome Sequence of Desulfotignum phosphitoxidans DSM 13687 Strain FiPS-3.</title>
        <authorList>
            <person name="Poehlein A."/>
            <person name="Daniel R."/>
            <person name="Simeonova D.D."/>
        </authorList>
    </citation>
    <scope>NUCLEOTIDE SEQUENCE [LARGE SCALE GENOMIC DNA]</scope>
    <source>
        <strain evidence="2 3">DSM 13687</strain>
    </source>
</reference>
<evidence type="ECO:0000313" key="3">
    <source>
        <dbReference type="Proteomes" id="UP000014216"/>
    </source>
</evidence>
<evidence type="ECO:0000259" key="1">
    <source>
        <dbReference type="Pfam" id="PF01850"/>
    </source>
</evidence>
<dbReference type="AlphaFoldDB" id="S0G510"/>
<accession>S0G510</accession>
<dbReference type="InterPro" id="IPR002716">
    <property type="entry name" value="PIN_dom"/>
</dbReference>
<dbReference type="SUPFAM" id="SSF88723">
    <property type="entry name" value="PIN domain-like"/>
    <property type="match status" value="1"/>
</dbReference>
<dbReference type="PANTHER" id="PTHR36173">
    <property type="entry name" value="RIBONUCLEASE VAPC16-RELATED"/>
    <property type="match status" value="1"/>
</dbReference>
<sequence length="128" mass="14657">MMYVLDTCVLLWWTLDPENLSPLAAKHCKNIDTQGACIASVSLWEIGVKIQKGKLNIGMPIRSFVKLLSQVNIEQVPVDTDLWLESLDLDWEHRDPADRLIVALAKQRDLPILTADNLIREYYPSVIW</sequence>
<keyword evidence="3" id="KW-1185">Reference proteome</keyword>
<comment type="caution">
    <text evidence="2">The sequence shown here is derived from an EMBL/GenBank/DDBJ whole genome shotgun (WGS) entry which is preliminary data.</text>
</comment>
<feature type="domain" description="PIN" evidence="1">
    <location>
        <begin position="3"/>
        <end position="122"/>
    </location>
</feature>
<dbReference type="CDD" id="cd09872">
    <property type="entry name" value="PIN_Sll0205-like"/>
    <property type="match status" value="1"/>
</dbReference>
<dbReference type="PANTHER" id="PTHR36173:SF1">
    <property type="entry name" value="RIBONUCLEASE VAPC22"/>
    <property type="match status" value="1"/>
</dbReference>
<dbReference type="Proteomes" id="UP000014216">
    <property type="component" value="Unassembled WGS sequence"/>
</dbReference>
<dbReference type="InterPro" id="IPR029060">
    <property type="entry name" value="PIN-like_dom_sf"/>
</dbReference>
<proteinExistence type="predicted"/>
<evidence type="ECO:0000313" key="2">
    <source>
        <dbReference type="EMBL" id="EMS79537.1"/>
    </source>
</evidence>
<protein>
    <submittedName>
        <fullName evidence="2">PilT domain-containing protein</fullName>
    </submittedName>
</protein>
<organism evidence="2 3">
    <name type="scientific">Desulfotignum phosphitoxidans DSM 13687</name>
    <dbReference type="NCBI Taxonomy" id="1286635"/>
    <lineage>
        <taxon>Bacteria</taxon>
        <taxon>Pseudomonadati</taxon>
        <taxon>Thermodesulfobacteriota</taxon>
        <taxon>Desulfobacteria</taxon>
        <taxon>Desulfobacterales</taxon>
        <taxon>Desulfobacteraceae</taxon>
        <taxon>Desulfotignum</taxon>
    </lineage>
</organism>
<dbReference type="InterPro" id="IPR041705">
    <property type="entry name" value="PIN_Sll0205"/>
</dbReference>
<dbReference type="InterPro" id="IPR052919">
    <property type="entry name" value="TA_system_RNase"/>
</dbReference>